<dbReference type="EMBL" id="JAHKNI010000005">
    <property type="protein sequence ID" value="MBU3063214.1"/>
    <property type="molecule type" value="Genomic_DNA"/>
</dbReference>
<dbReference type="Proteomes" id="UP000733379">
    <property type="component" value="Unassembled WGS sequence"/>
</dbReference>
<proteinExistence type="predicted"/>
<reference evidence="1 2" key="1">
    <citation type="submission" date="2021-06" db="EMBL/GenBank/DDBJ databases">
        <title>Actinomycetes sequencing.</title>
        <authorList>
            <person name="Shan Q."/>
        </authorList>
    </citation>
    <scope>NUCLEOTIDE SEQUENCE [LARGE SCALE GENOMIC DNA]</scope>
    <source>
        <strain evidence="1 2">NEAU-G5</strain>
    </source>
</reference>
<sequence>MTSDTTPSPADTLFALIYGTHDQRSLRELGYPAARAAEGTRPRTEQEIRTLHAFAAALQHALTAVEQALSTGRS</sequence>
<evidence type="ECO:0000313" key="2">
    <source>
        <dbReference type="Proteomes" id="UP000733379"/>
    </source>
</evidence>
<name>A0ABS6AYU5_9NOCA</name>
<comment type="caution">
    <text evidence="1">The sequence shown here is derived from an EMBL/GenBank/DDBJ whole genome shotgun (WGS) entry which is preliminary data.</text>
</comment>
<evidence type="ECO:0000313" key="1">
    <source>
        <dbReference type="EMBL" id="MBU3063214.1"/>
    </source>
</evidence>
<gene>
    <name evidence="1" type="ORF">KO481_16970</name>
</gene>
<protein>
    <submittedName>
        <fullName evidence="1">Uncharacterized protein</fullName>
    </submittedName>
</protein>
<dbReference type="RefSeq" id="WP_215918125.1">
    <property type="nucleotide sequence ID" value="NZ_JAHKNI010000005.1"/>
</dbReference>
<organism evidence="1 2">
    <name type="scientific">Nocardia albiluteola</name>
    <dbReference type="NCBI Taxonomy" id="2842303"/>
    <lineage>
        <taxon>Bacteria</taxon>
        <taxon>Bacillati</taxon>
        <taxon>Actinomycetota</taxon>
        <taxon>Actinomycetes</taxon>
        <taxon>Mycobacteriales</taxon>
        <taxon>Nocardiaceae</taxon>
        <taxon>Nocardia</taxon>
    </lineage>
</organism>
<accession>A0ABS6AYU5</accession>
<keyword evidence="2" id="KW-1185">Reference proteome</keyword>